<dbReference type="Proteomes" id="UP000007431">
    <property type="component" value="Unassembled WGS sequence"/>
</dbReference>
<dbReference type="HOGENOM" id="CLU_601452_0_0_1"/>
<dbReference type="eggNOG" id="ENOG502SW32">
    <property type="taxonomic scope" value="Eukaryota"/>
</dbReference>
<feature type="region of interest" description="Disordered" evidence="1">
    <location>
        <begin position="61"/>
        <end position="212"/>
    </location>
</feature>
<evidence type="ECO:0000313" key="3">
    <source>
        <dbReference type="Proteomes" id="UP000007431"/>
    </source>
</evidence>
<feature type="compositionally biased region" description="Basic and acidic residues" evidence="1">
    <location>
        <begin position="95"/>
        <end position="105"/>
    </location>
</feature>
<feature type="region of interest" description="Disordered" evidence="1">
    <location>
        <begin position="418"/>
        <end position="442"/>
    </location>
</feature>
<dbReference type="OMA" id="ARCEAPR"/>
<feature type="compositionally biased region" description="Low complexity" evidence="1">
    <location>
        <begin position="106"/>
        <end position="115"/>
    </location>
</feature>
<dbReference type="InParanoid" id="D8PRZ4"/>
<dbReference type="GeneID" id="9588154"/>
<gene>
    <name evidence="2" type="ORF">SCHCODRAFT_102927</name>
</gene>
<protein>
    <submittedName>
        <fullName evidence="2">Uncharacterized protein</fullName>
    </submittedName>
</protein>
<proteinExistence type="predicted"/>
<dbReference type="EMBL" id="GL377302">
    <property type="protein sequence ID" value="EFJ03186.1"/>
    <property type="molecule type" value="Genomic_DNA"/>
</dbReference>
<reference evidence="2 3" key="1">
    <citation type="journal article" date="2010" name="Nat. Biotechnol.">
        <title>Genome sequence of the model mushroom Schizophyllum commune.</title>
        <authorList>
            <person name="Ohm R.A."/>
            <person name="de Jong J.F."/>
            <person name="Lugones L.G."/>
            <person name="Aerts A."/>
            <person name="Kothe E."/>
            <person name="Stajich J.E."/>
            <person name="de Vries R.P."/>
            <person name="Record E."/>
            <person name="Levasseur A."/>
            <person name="Baker S.E."/>
            <person name="Bartholomew K.A."/>
            <person name="Coutinho P.M."/>
            <person name="Erdmann S."/>
            <person name="Fowler T.J."/>
            <person name="Gathman A.C."/>
            <person name="Lombard V."/>
            <person name="Henrissat B."/>
            <person name="Knabe N."/>
            <person name="Kuees U."/>
            <person name="Lilly W.W."/>
            <person name="Lindquist E."/>
            <person name="Lucas S."/>
            <person name="Magnuson J.K."/>
            <person name="Piumi F."/>
            <person name="Raudaskoski M."/>
            <person name="Salamov A."/>
            <person name="Schmutz J."/>
            <person name="Schwarze F.W.M.R."/>
            <person name="vanKuyk P.A."/>
            <person name="Horton J.S."/>
            <person name="Grigoriev I.V."/>
            <person name="Woesten H.A.B."/>
        </authorList>
    </citation>
    <scope>NUCLEOTIDE SEQUENCE [LARGE SCALE GENOMIC DNA]</scope>
    <source>
        <strain evidence="3">H4-8 / FGSC 9210</strain>
    </source>
</reference>
<dbReference type="KEGG" id="scm:SCHCO_02623064"/>
<feature type="compositionally biased region" description="Basic and acidic residues" evidence="1">
    <location>
        <begin position="77"/>
        <end position="86"/>
    </location>
</feature>
<dbReference type="AlphaFoldDB" id="D8PRZ4"/>
<feature type="compositionally biased region" description="Polar residues" evidence="1">
    <location>
        <begin position="177"/>
        <end position="205"/>
    </location>
</feature>
<accession>D8PRZ4</accession>
<evidence type="ECO:0000256" key="1">
    <source>
        <dbReference type="SAM" id="MobiDB-lite"/>
    </source>
</evidence>
<dbReference type="RefSeq" id="XP_003038088.1">
    <property type="nucleotide sequence ID" value="XM_003038042.1"/>
</dbReference>
<dbReference type="VEuPathDB" id="FungiDB:SCHCODRAFT_02623064"/>
<dbReference type="OrthoDB" id="2985494at2759"/>
<organism evidence="3">
    <name type="scientific">Schizophyllum commune (strain H4-8 / FGSC 9210)</name>
    <name type="common">Split gill fungus</name>
    <dbReference type="NCBI Taxonomy" id="578458"/>
    <lineage>
        <taxon>Eukaryota</taxon>
        <taxon>Fungi</taxon>
        <taxon>Dikarya</taxon>
        <taxon>Basidiomycota</taxon>
        <taxon>Agaricomycotina</taxon>
        <taxon>Agaricomycetes</taxon>
        <taxon>Agaricomycetidae</taxon>
        <taxon>Agaricales</taxon>
        <taxon>Schizophyllaceae</taxon>
        <taxon>Schizophyllum</taxon>
    </lineage>
</organism>
<name>D8PRZ4_SCHCM</name>
<feature type="non-terminal residue" evidence="2">
    <location>
        <position position="442"/>
    </location>
</feature>
<evidence type="ECO:0000313" key="2">
    <source>
        <dbReference type="EMBL" id="EFJ03186.1"/>
    </source>
</evidence>
<feature type="compositionally biased region" description="Low complexity" evidence="1">
    <location>
        <begin position="124"/>
        <end position="145"/>
    </location>
</feature>
<keyword evidence="3" id="KW-1185">Reference proteome</keyword>
<sequence>MTARPPVHEELRTLTGEVQRLASSVVDVHGRLAAISERSEQEITLLLRRLSESERRRTELLSSRRLDSSQGRQQLETLERQREADRRKLRHARKFIKDLLDDKTPNESSSSSSSPSRRENAVNAAPSRASPSSSSSSSTSSMHASTQPDERHQPSPQPSVSQESEATVRPQRPSPNEDASNGVATTSSEEARESGTQALSTSLDTPSGEDGISLRIRHGVAPASAKFSSPRLSVSDIKEALHLSNEQTALLDEMGTHPSPHLQFRIVGPHIFLYDPTFLEEQTQERTFLIDWGEEAESRRVLDAIESAQAANTVLHTFIFPMHGINAGWRYVGAHTYHVFPEAWNVWRCMRRREGTRSRIVDRLCTRRGLPEDGHELDEYTPECAQMLEDGHLRQVCVEMTFETEPYSETKRMRKILSHRNAQTSPTVPTGGRATAEPSNRT</sequence>